<dbReference type="EMBL" id="AZSP01000219">
    <property type="protein sequence ID" value="PVE10290.1"/>
    <property type="molecule type" value="Genomic_DNA"/>
</dbReference>
<evidence type="ECO:0000313" key="6">
    <source>
        <dbReference type="EMBL" id="PVE10290.1"/>
    </source>
</evidence>
<sequence>MQVGHEEAGRRMSSNWREKRRASAVAEIKEVARQLLVKGGVPAVSLRAISREMGMTPSALYRYFPSLDALVAGMRSDLFEELGEATTKARDSVPGGDPLLRLMAMARAFRAWGLEHRAEFGLMLGPPPSGIEGGPDPDEPDYAPACVGVTFLGEIAELERRGALRVPSVELIEGRLAPGLRDYLDGQEGLGLPVIFAFLAVWARLYGFIAMEIFGHMAWAVTDSGALFETELINFAQQLSGTDYEGS</sequence>
<feature type="DNA-binding region" description="H-T-H motif" evidence="4">
    <location>
        <begin position="45"/>
        <end position="64"/>
    </location>
</feature>
<dbReference type="Gene3D" id="1.10.357.10">
    <property type="entry name" value="Tetracycline Repressor, domain 2"/>
    <property type="match status" value="1"/>
</dbReference>
<keyword evidence="1" id="KW-0805">Transcription regulation</keyword>
<dbReference type="Pfam" id="PF13305">
    <property type="entry name" value="TetR_C_33"/>
    <property type="match status" value="1"/>
</dbReference>
<dbReference type="SUPFAM" id="SSF46689">
    <property type="entry name" value="Homeodomain-like"/>
    <property type="match status" value="1"/>
</dbReference>
<dbReference type="SUPFAM" id="SSF48498">
    <property type="entry name" value="Tetracyclin repressor-like, C-terminal domain"/>
    <property type="match status" value="1"/>
</dbReference>
<protein>
    <recommendedName>
        <fullName evidence="5">HTH tetR-type domain-containing protein</fullName>
    </recommendedName>
</protein>
<name>A0A2T7T559_9ACTN</name>
<evidence type="ECO:0000256" key="4">
    <source>
        <dbReference type="PROSITE-ProRule" id="PRU00335"/>
    </source>
</evidence>
<evidence type="ECO:0000256" key="3">
    <source>
        <dbReference type="ARBA" id="ARBA00023163"/>
    </source>
</evidence>
<dbReference type="InterPro" id="IPR025996">
    <property type="entry name" value="MT1864/Rv1816-like_C"/>
</dbReference>
<dbReference type="PROSITE" id="PS50977">
    <property type="entry name" value="HTH_TETR_2"/>
    <property type="match status" value="1"/>
</dbReference>
<feature type="domain" description="HTH tetR-type" evidence="5">
    <location>
        <begin position="22"/>
        <end position="82"/>
    </location>
</feature>
<dbReference type="InterPro" id="IPR050109">
    <property type="entry name" value="HTH-type_TetR-like_transc_reg"/>
</dbReference>
<dbReference type="GO" id="GO:0000976">
    <property type="term" value="F:transcription cis-regulatory region binding"/>
    <property type="evidence" value="ECO:0007669"/>
    <property type="project" value="TreeGrafter"/>
</dbReference>
<evidence type="ECO:0000256" key="1">
    <source>
        <dbReference type="ARBA" id="ARBA00023015"/>
    </source>
</evidence>
<proteinExistence type="predicted"/>
<reference evidence="6 7" key="1">
    <citation type="submission" date="2013-12" db="EMBL/GenBank/DDBJ databases">
        <title>Annotated genome of Streptomyces scopuliridis.</title>
        <authorList>
            <person name="Olson J.B."/>
        </authorList>
    </citation>
    <scope>NUCLEOTIDE SEQUENCE [LARGE SCALE GENOMIC DNA]</scope>
    <source>
        <strain evidence="6 7">RB72</strain>
    </source>
</reference>
<dbReference type="InterPro" id="IPR009057">
    <property type="entry name" value="Homeodomain-like_sf"/>
</dbReference>
<organism evidence="6 7">
    <name type="scientific">Streptomyces scopuliridis RB72</name>
    <dbReference type="NCBI Taxonomy" id="1440053"/>
    <lineage>
        <taxon>Bacteria</taxon>
        <taxon>Bacillati</taxon>
        <taxon>Actinomycetota</taxon>
        <taxon>Actinomycetes</taxon>
        <taxon>Kitasatosporales</taxon>
        <taxon>Streptomycetaceae</taxon>
        <taxon>Streptomyces</taxon>
    </lineage>
</organism>
<dbReference type="AlphaFoldDB" id="A0A2T7T559"/>
<evidence type="ECO:0000313" key="7">
    <source>
        <dbReference type="Proteomes" id="UP000245992"/>
    </source>
</evidence>
<evidence type="ECO:0000256" key="2">
    <source>
        <dbReference type="ARBA" id="ARBA00023125"/>
    </source>
</evidence>
<accession>A0A2T7T559</accession>
<dbReference type="Proteomes" id="UP000245992">
    <property type="component" value="Unassembled WGS sequence"/>
</dbReference>
<dbReference type="STRING" id="1440053.GCA_000718095_00530"/>
<dbReference type="PANTHER" id="PTHR30055:SF243">
    <property type="entry name" value="HTH-TYPE TRANSCRIPTIONAL REGULATOR RV1816"/>
    <property type="match status" value="1"/>
</dbReference>
<keyword evidence="2 4" id="KW-0238">DNA-binding</keyword>
<keyword evidence="7" id="KW-1185">Reference proteome</keyword>
<dbReference type="InterPro" id="IPR036271">
    <property type="entry name" value="Tet_transcr_reg_TetR-rel_C_sf"/>
</dbReference>
<dbReference type="PANTHER" id="PTHR30055">
    <property type="entry name" value="HTH-TYPE TRANSCRIPTIONAL REGULATOR RUTR"/>
    <property type="match status" value="1"/>
</dbReference>
<keyword evidence="3" id="KW-0804">Transcription</keyword>
<evidence type="ECO:0000259" key="5">
    <source>
        <dbReference type="PROSITE" id="PS50977"/>
    </source>
</evidence>
<dbReference type="InterPro" id="IPR001647">
    <property type="entry name" value="HTH_TetR"/>
</dbReference>
<dbReference type="GO" id="GO:0003700">
    <property type="term" value="F:DNA-binding transcription factor activity"/>
    <property type="evidence" value="ECO:0007669"/>
    <property type="project" value="TreeGrafter"/>
</dbReference>
<dbReference type="Pfam" id="PF00440">
    <property type="entry name" value="TetR_N"/>
    <property type="match status" value="1"/>
</dbReference>
<comment type="caution">
    <text evidence="6">The sequence shown here is derived from an EMBL/GenBank/DDBJ whole genome shotgun (WGS) entry which is preliminary data.</text>
</comment>
<gene>
    <name evidence="6" type="ORF">Y717_35285</name>
</gene>